<accession>A0A7I9UVY4</accession>
<organism evidence="2 3">
    <name type="scientific">Gordonia crocea</name>
    <dbReference type="NCBI Taxonomy" id="589162"/>
    <lineage>
        <taxon>Bacteria</taxon>
        <taxon>Bacillati</taxon>
        <taxon>Actinomycetota</taxon>
        <taxon>Actinomycetes</taxon>
        <taxon>Mycobacteriales</taxon>
        <taxon>Gordoniaceae</taxon>
        <taxon>Gordonia</taxon>
    </lineage>
</organism>
<dbReference type="OrthoDB" id="7614910at2"/>
<proteinExistence type="predicted"/>
<evidence type="ECO:0000313" key="2">
    <source>
        <dbReference type="EMBL" id="GED97102.1"/>
    </source>
</evidence>
<reference evidence="3" key="1">
    <citation type="submission" date="2019-06" db="EMBL/GenBank/DDBJ databases">
        <title>Gordonia isolated from sludge of a wastewater treatment plant.</title>
        <authorList>
            <person name="Tamura T."/>
            <person name="Aoyama K."/>
            <person name="Kang Y."/>
            <person name="Saito S."/>
            <person name="Akiyama N."/>
            <person name="Yazawa K."/>
            <person name="Gonoi T."/>
            <person name="Mikami Y."/>
        </authorList>
    </citation>
    <scope>NUCLEOTIDE SEQUENCE [LARGE SCALE GENOMIC DNA]</scope>
    <source>
        <strain evidence="3">NBRC 107697</strain>
    </source>
</reference>
<keyword evidence="3" id="KW-1185">Reference proteome</keyword>
<dbReference type="AlphaFoldDB" id="A0A7I9UVY4"/>
<name>A0A7I9UVY4_9ACTN</name>
<dbReference type="InterPro" id="IPR037473">
    <property type="entry name" value="Lcp-like"/>
</dbReference>
<dbReference type="PANTHER" id="PTHR37539:SF1">
    <property type="entry name" value="ER-BOUND OXYGENASE MPAB_MPAB'_RUBBER OXYGENASE CATALYTIC DOMAIN-CONTAINING PROTEIN"/>
    <property type="match status" value="1"/>
</dbReference>
<dbReference type="InterPro" id="IPR018713">
    <property type="entry name" value="MPAB/Lcp_cat_dom"/>
</dbReference>
<dbReference type="InterPro" id="IPR006311">
    <property type="entry name" value="TAT_signal"/>
</dbReference>
<evidence type="ECO:0000259" key="1">
    <source>
        <dbReference type="Pfam" id="PF09995"/>
    </source>
</evidence>
<evidence type="ECO:0000313" key="3">
    <source>
        <dbReference type="Proteomes" id="UP000444980"/>
    </source>
</evidence>
<dbReference type="PANTHER" id="PTHR37539">
    <property type="entry name" value="SECRETED PROTEIN-RELATED"/>
    <property type="match status" value="1"/>
</dbReference>
<comment type="caution">
    <text evidence="2">The sequence shown here is derived from an EMBL/GenBank/DDBJ whole genome shotgun (WGS) entry which is preliminary data.</text>
</comment>
<sequence>MGDAEVSRRAALKAGGVALGGVGALAMAAPAARAEPWSWSPRGSVAGHGAGADPRTVWDPEADPVIANVLEKHNVNRINAELRTWVRNGQPVPKGLPSELRDFIEYARILPSWTDHRKLAAGFEYNKKHGTVISVLYAFASGMMSTVIPNEARAVYYSKGGQFFKDRIAKTAKLGYDIGTVNAYQPDGQMIVTSVKTRMIHAAVRHLLPQSPHWPKQYVPISQEDLMVTWHSLPTTIMQTLVKWGIPTPPDQSKGYLHTWQVCGHLLGIKDEYIPASWRQANGQSRKILKPVLAPTREGVRLADDLLRLGNELDLTLLSKPILGAFTRYILGDKIANWIRVPREPVWSPLLEFSWPPYLAVRSGIVTAAPITDNAYWLFDEFLRQFVLWYMSELRMPLSIELPQHNRHF</sequence>
<dbReference type="EMBL" id="BJOU01000001">
    <property type="protein sequence ID" value="GED97102.1"/>
    <property type="molecule type" value="Genomic_DNA"/>
</dbReference>
<protein>
    <submittedName>
        <fullName evidence="2">Secreted protein</fullName>
    </submittedName>
</protein>
<dbReference type="Proteomes" id="UP000444980">
    <property type="component" value="Unassembled WGS sequence"/>
</dbReference>
<dbReference type="RefSeq" id="WP_161926475.1">
    <property type="nucleotide sequence ID" value="NZ_BJOU01000001.1"/>
</dbReference>
<dbReference type="PROSITE" id="PS51318">
    <property type="entry name" value="TAT"/>
    <property type="match status" value="1"/>
</dbReference>
<dbReference type="Pfam" id="PF09995">
    <property type="entry name" value="MPAB_Lcp_cat"/>
    <property type="match status" value="1"/>
</dbReference>
<gene>
    <name evidence="2" type="ORF">nbrc107697_11410</name>
</gene>
<dbReference type="GO" id="GO:0016491">
    <property type="term" value="F:oxidoreductase activity"/>
    <property type="evidence" value="ECO:0007669"/>
    <property type="project" value="InterPro"/>
</dbReference>
<feature type="domain" description="ER-bound oxygenase mpaB/mpaB'/Rubber oxygenase catalytic" evidence="1">
    <location>
        <begin position="129"/>
        <end position="349"/>
    </location>
</feature>